<name>W7TWF2_9STRA</name>
<keyword evidence="2" id="KW-1185">Reference proteome</keyword>
<reference evidence="1 2" key="1">
    <citation type="journal article" date="2014" name="Mol. Plant">
        <title>Chromosome Scale Genome Assembly and Transcriptome Profiling of Nannochloropsis gaditana in Nitrogen Depletion.</title>
        <authorList>
            <person name="Corteggiani Carpinelli E."/>
            <person name="Telatin A."/>
            <person name="Vitulo N."/>
            <person name="Forcato C."/>
            <person name="D'Angelo M."/>
            <person name="Schiavon R."/>
            <person name="Vezzi A."/>
            <person name="Giacometti G.M."/>
            <person name="Morosinotto T."/>
            <person name="Valle G."/>
        </authorList>
    </citation>
    <scope>NUCLEOTIDE SEQUENCE [LARGE SCALE GENOMIC DNA]</scope>
    <source>
        <strain evidence="1 2">B-31</strain>
    </source>
</reference>
<sequence length="71" mass="8691">MRGKYRKATVQMRPKHDIPHYQQYLKKDASRERPRQRMKLIPRKTKQKFKSPFNRVKVFSFHSLTFQNGVD</sequence>
<dbReference type="AlphaFoldDB" id="W7TWF2"/>
<gene>
    <name evidence="1" type="ORF">Naga_100074g16</name>
</gene>
<evidence type="ECO:0000313" key="1">
    <source>
        <dbReference type="EMBL" id="EWM27843.1"/>
    </source>
</evidence>
<comment type="caution">
    <text evidence="1">The sequence shown here is derived from an EMBL/GenBank/DDBJ whole genome shotgun (WGS) entry which is preliminary data.</text>
</comment>
<accession>W7TWF2</accession>
<proteinExistence type="predicted"/>
<dbReference type="Proteomes" id="UP000019335">
    <property type="component" value="Chromosome 6"/>
</dbReference>
<evidence type="ECO:0000313" key="2">
    <source>
        <dbReference type="Proteomes" id="UP000019335"/>
    </source>
</evidence>
<dbReference type="EMBL" id="AZIL01000373">
    <property type="protein sequence ID" value="EWM27843.1"/>
    <property type="molecule type" value="Genomic_DNA"/>
</dbReference>
<protein>
    <submittedName>
        <fullName evidence="1">Uncharacterized protein</fullName>
    </submittedName>
</protein>
<organism evidence="1 2">
    <name type="scientific">Nannochloropsis gaditana</name>
    <dbReference type="NCBI Taxonomy" id="72520"/>
    <lineage>
        <taxon>Eukaryota</taxon>
        <taxon>Sar</taxon>
        <taxon>Stramenopiles</taxon>
        <taxon>Ochrophyta</taxon>
        <taxon>Eustigmatophyceae</taxon>
        <taxon>Eustigmatales</taxon>
        <taxon>Monodopsidaceae</taxon>
        <taxon>Nannochloropsis</taxon>
    </lineage>
</organism>